<gene>
    <name evidence="1" type="ORF">ZEAMMB73_Zm00001d025106</name>
</gene>
<organism evidence="1">
    <name type="scientific">Zea mays</name>
    <name type="common">Maize</name>
    <dbReference type="NCBI Taxonomy" id="4577"/>
    <lineage>
        <taxon>Eukaryota</taxon>
        <taxon>Viridiplantae</taxon>
        <taxon>Streptophyta</taxon>
        <taxon>Embryophyta</taxon>
        <taxon>Tracheophyta</taxon>
        <taxon>Spermatophyta</taxon>
        <taxon>Magnoliopsida</taxon>
        <taxon>Liliopsida</taxon>
        <taxon>Poales</taxon>
        <taxon>Poaceae</taxon>
        <taxon>PACMAD clade</taxon>
        <taxon>Panicoideae</taxon>
        <taxon>Andropogonodae</taxon>
        <taxon>Andropogoneae</taxon>
        <taxon>Tripsacinae</taxon>
        <taxon>Zea</taxon>
    </lineage>
</organism>
<evidence type="ECO:0000313" key="1">
    <source>
        <dbReference type="EMBL" id="AQK42969.1"/>
    </source>
</evidence>
<protein>
    <submittedName>
        <fullName evidence="1">Superoxide dismutase [Fe] 3 chloroplastic</fullName>
    </submittedName>
</protein>
<dbReference type="EMBL" id="CM000786">
    <property type="protein sequence ID" value="AQK42969.1"/>
    <property type="molecule type" value="Genomic_DNA"/>
</dbReference>
<dbReference type="EMBL" id="CM000786">
    <property type="protein sequence ID" value="AQK42967.1"/>
    <property type="molecule type" value="Genomic_DNA"/>
</dbReference>
<dbReference type="AlphaFoldDB" id="A0A1D6J4T5"/>
<name>A0A1D6J4T5_MAIZE</name>
<sequence length="90" mass="9549">MPFVLNPVGPSTTPPSFSTPSRCIPVRFDFARGEATPTVVAAPCAPTQNPVRCPPWRFTATGQSDTYGAVWDVSAVSCGVPEACRAAYLF</sequence>
<reference evidence="1" key="1">
    <citation type="submission" date="2015-12" db="EMBL/GenBank/DDBJ databases">
        <title>Update maize B73 reference genome by single molecule sequencing technologies.</title>
        <authorList>
            <consortium name="Maize Genome Sequencing Project"/>
            <person name="Ware D."/>
        </authorList>
    </citation>
    <scope>NUCLEOTIDE SEQUENCE</scope>
    <source>
        <tissue evidence="1">Seedling</tissue>
    </source>
</reference>
<proteinExistence type="predicted"/>
<accession>A0A1D6J4T5</accession>